<name>X1C6P1_9ZZZZ</name>
<keyword evidence="1" id="KW-0812">Transmembrane</keyword>
<keyword evidence="1" id="KW-1133">Transmembrane helix</keyword>
<evidence type="ECO:0000313" key="2">
    <source>
        <dbReference type="EMBL" id="GAG88952.1"/>
    </source>
</evidence>
<feature type="non-terminal residue" evidence="2">
    <location>
        <position position="36"/>
    </location>
</feature>
<protein>
    <submittedName>
        <fullName evidence="2">Uncharacterized protein</fullName>
    </submittedName>
</protein>
<evidence type="ECO:0000256" key="1">
    <source>
        <dbReference type="SAM" id="Phobius"/>
    </source>
</evidence>
<reference evidence="2" key="1">
    <citation type="journal article" date="2014" name="Front. Microbiol.">
        <title>High frequency of phylogenetically diverse reductive dehalogenase-homologous genes in deep subseafloor sedimentary metagenomes.</title>
        <authorList>
            <person name="Kawai M."/>
            <person name="Futagami T."/>
            <person name="Toyoda A."/>
            <person name="Takaki Y."/>
            <person name="Nishi S."/>
            <person name="Hori S."/>
            <person name="Arai W."/>
            <person name="Tsubouchi T."/>
            <person name="Morono Y."/>
            <person name="Uchiyama I."/>
            <person name="Ito T."/>
            <person name="Fujiyama A."/>
            <person name="Inagaki F."/>
            <person name="Takami H."/>
        </authorList>
    </citation>
    <scope>NUCLEOTIDE SEQUENCE</scope>
    <source>
        <strain evidence="2">Expedition CK06-06</strain>
    </source>
</reference>
<accession>X1C6P1</accession>
<keyword evidence="1" id="KW-0472">Membrane</keyword>
<sequence>MRLLNAGFQKKTAIFIIMVMALPALCGAIDIQLPAL</sequence>
<dbReference type="AlphaFoldDB" id="X1C6P1"/>
<organism evidence="2">
    <name type="scientific">marine sediment metagenome</name>
    <dbReference type="NCBI Taxonomy" id="412755"/>
    <lineage>
        <taxon>unclassified sequences</taxon>
        <taxon>metagenomes</taxon>
        <taxon>ecological metagenomes</taxon>
    </lineage>
</organism>
<feature type="transmembrane region" description="Helical" evidence="1">
    <location>
        <begin position="12"/>
        <end position="33"/>
    </location>
</feature>
<dbReference type="EMBL" id="BART01011803">
    <property type="protein sequence ID" value="GAG88952.1"/>
    <property type="molecule type" value="Genomic_DNA"/>
</dbReference>
<proteinExistence type="predicted"/>
<gene>
    <name evidence="2" type="ORF">S01H4_24943</name>
</gene>
<comment type="caution">
    <text evidence="2">The sequence shown here is derived from an EMBL/GenBank/DDBJ whole genome shotgun (WGS) entry which is preliminary data.</text>
</comment>